<sequence>MEEFRACLMDTGLISFPMQGALFMWHNCSDGPCSLWKKLDRMLANDRWLARWPDSVCFNATPRTSDHSPLVLKGYMARCTGGIFRFDNYLTSSLGFLAMVAGVCRNDIYGTRMYSITRKLKLLKPVFQAKRKEIGDLSANVMKAKEFLRIV</sequence>
<reference evidence="1" key="2">
    <citation type="journal article" date="2024" name="Plant">
        <title>Genomic evolution and insights into agronomic trait innovations of Sesamum species.</title>
        <authorList>
            <person name="Miao H."/>
            <person name="Wang L."/>
            <person name="Qu L."/>
            <person name="Liu H."/>
            <person name="Sun Y."/>
            <person name="Le M."/>
            <person name="Wang Q."/>
            <person name="Wei S."/>
            <person name="Zheng Y."/>
            <person name="Lin W."/>
            <person name="Duan Y."/>
            <person name="Cao H."/>
            <person name="Xiong S."/>
            <person name="Wang X."/>
            <person name="Wei L."/>
            <person name="Li C."/>
            <person name="Ma Q."/>
            <person name="Ju M."/>
            <person name="Zhao R."/>
            <person name="Li G."/>
            <person name="Mu C."/>
            <person name="Tian Q."/>
            <person name="Mei H."/>
            <person name="Zhang T."/>
            <person name="Gao T."/>
            <person name="Zhang H."/>
        </authorList>
    </citation>
    <scope>NUCLEOTIDE SEQUENCE</scope>
    <source>
        <strain evidence="1">KEN1</strain>
    </source>
</reference>
<gene>
    <name evidence="1" type="ORF">Slati_0160100</name>
</gene>
<accession>A0AAW2YAM7</accession>
<dbReference type="EMBL" id="JACGWN010000001">
    <property type="protein sequence ID" value="KAL0462725.1"/>
    <property type="molecule type" value="Genomic_DNA"/>
</dbReference>
<dbReference type="InterPro" id="IPR036691">
    <property type="entry name" value="Endo/exonu/phosph_ase_sf"/>
</dbReference>
<name>A0AAW2YAM7_9LAMI</name>
<proteinExistence type="predicted"/>
<protein>
    <submittedName>
        <fullName evidence="1">Uncharacterized protein</fullName>
    </submittedName>
</protein>
<dbReference type="PANTHER" id="PTHR33710">
    <property type="entry name" value="BNAC02G09200D PROTEIN"/>
    <property type="match status" value="1"/>
</dbReference>
<evidence type="ECO:0000313" key="1">
    <source>
        <dbReference type="EMBL" id="KAL0462725.1"/>
    </source>
</evidence>
<organism evidence="1">
    <name type="scientific">Sesamum latifolium</name>
    <dbReference type="NCBI Taxonomy" id="2727402"/>
    <lineage>
        <taxon>Eukaryota</taxon>
        <taxon>Viridiplantae</taxon>
        <taxon>Streptophyta</taxon>
        <taxon>Embryophyta</taxon>
        <taxon>Tracheophyta</taxon>
        <taxon>Spermatophyta</taxon>
        <taxon>Magnoliopsida</taxon>
        <taxon>eudicotyledons</taxon>
        <taxon>Gunneridae</taxon>
        <taxon>Pentapetalae</taxon>
        <taxon>asterids</taxon>
        <taxon>lamiids</taxon>
        <taxon>Lamiales</taxon>
        <taxon>Pedaliaceae</taxon>
        <taxon>Sesamum</taxon>
    </lineage>
</organism>
<dbReference type="PANTHER" id="PTHR33710:SF71">
    <property type="entry name" value="ENDONUCLEASE_EXONUCLEASE_PHOSPHATASE DOMAIN-CONTAINING PROTEIN"/>
    <property type="match status" value="1"/>
</dbReference>
<dbReference type="SUPFAM" id="SSF56219">
    <property type="entry name" value="DNase I-like"/>
    <property type="match status" value="1"/>
</dbReference>
<comment type="caution">
    <text evidence="1">The sequence shown here is derived from an EMBL/GenBank/DDBJ whole genome shotgun (WGS) entry which is preliminary data.</text>
</comment>
<reference evidence="1" key="1">
    <citation type="submission" date="2020-06" db="EMBL/GenBank/DDBJ databases">
        <authorList>
            <person name="Li T."/>
            <person name="Hu X."/>
            <person name="Zhang T."/>
            <person name="Song X."/>
            <person name="Zhang H."/>
            <person name="Dai N."/>
            <person name="Sheng W."/>
            <person name="Hou X."/>
            <person name="Wei L."/>
        </authorList>
    </citation>
    <scope>NUCLEOTIDE SEQUENCE</scope>
    <source>
        <strain evidence="1">KEN1</strain>
        <tissue evidence="1">Leaf</tissue>
    </source>
</reference>
<dbReference type="AlphaFoldDB" id="A0AAW2YAM7"/>